<dbReference type="OrthoDB" id="1858978at2759"/>
<dbReference type="InterPro" id="IPR004314">
    <property type="entry name" value="Neprosin"/>
</dbReference>
<evidence type="ECO:0000259" key="1">
    <source>
        <dbReference type="PROSITE" id="PS52045"/>
    </source>
</evidence>
<dbReference type="AlphaFoldDB" id="A0A565C9H8"/>
<comment type="caution">
    <text evidence="2">The sequence shown here is derived from an EMBL/GenBank/DDBJ whole genome shotgun (WGS) entry which is preliminary data.</text>
</comment>
<dbReference type="Pfam" id="PF03080">
    <property type="entry name" value="Neprosin"/>
    <property type="match status" value="3"/>
</dbReference>
<dbReference type="InterPro" id="IPR053168">
    <property type="entry name" value="Glutamic_endopeptidase"/>
</dbReference>
<name>A0A565C9H8_9BRAS</name>
<dbReference type="Pfam" id="PF14365">
    <property type="entry name" value="Neprosin_AP"/>
    <property type="match status" value="1"/>
</dbReference>
<dbReference type="Proteomes" id="UP000489600">
    <property type="component" value="Unassembled WGS sequence"/>
</dbReference>
<dbReference type="PANTHER" id="PTHR31589:SF61">
    <property type="entry name" value="CARBOXYL-TERMINAL PEPTIDASE-RELATED"/>
    <property type="match status" value="1"/>
</dbReference>
<feature type="domain" description="Neprosin PEP catalytic" evidence="1">
    <location>
        <begin position="124"/>
        <end position="379"/>
    </location>
</feature>
<sequence length="379" mass="42834">MAIGGGDKGKVASISVGWMVNPSLYQNDHVHLYASWIAPWKKTGCYDITCPGFVQVSKNVPLGALLQPSRKQLTNIEQYHLNTKRKNLRELKAINKPAIKSFRTKQGALFDCIDIHKQLAFDHHLLKNHSVQFAVVDYGPNSFSEVKGVFNLWDPQVSQDQLSLAYMAVGGGAGRKFASISVSWMVNPSLYQDNNAQVYHLAFANIFQFLRESVLYVLSYWAKRHRGQTGCYDIRCPGFVQVSKMIPLGALLQPVSVYNGKQCELQLSLYQDRAKGDWWFTYGNENIGYWPASLLVASNLANRENYGSWRGQAYSPETEKTPAMGSGHWPRERLNKAAYVNSIKIINGKGKVLDPESDIMKTRSTNPKYYMFMRNKSRG</sequence>
<reference evidence="2" key="1">
    <citation type="submission" date="2019-07" db="EMBL/GenBank/DDBJ databases">
        <authorList>
            <person name="Dittberner H."/>
        </authorList>
    </citation>
    <scope>NUCLEOTIDE SEQUENCE [LARGE SCALE GENOMIC DNA]</scope>
</reference>
<gene>
    <name evidence="2" type="ORF">ANE_LOCUS20762</name>
</gene>
<dbReference type="Gene3D" id="3.90.1320.10">
    <property type="entry name" value="Outer-capsid protein sigma 3, large lobe"/>
    <property type="match status" value="1"/>
</dbReference>
<dbReference type="EMBL" id="CABITT030000007">
    <property type="protein sequence ID" value="VVB10318.1"/>
    <property type="molecule type" value="Genomic_DNA"/>
</dbReference>
<organism evidence="2 3">
    <name type="scientific">Arabis nemorensis</name>
    <dbReference type="NCBI Taxonomy" id="586526"/>
    <lineage>
        <taxon>Eukaryota</taxon>
        <taxon>Viridiplantae</taxon>
        <taxon>Streptophyta</taxon>
        <taxon>Embryophyta</taxon>
        <taxon>Tracheophyta</taxon>
        <taxon>Spermatophyta</taxon>
        <taxon>Magnoliopsida</taxon>
        <taxon>eudicotyledons</taxon>
        <taxon>Gunneridae</taxon>
        <taxon>Pentapetalae</taxon>
        <taxon>rosids</taxon>
        <taxon>malvids</taxon>
        <taxon>Brassicales</taxon>
        <taxon>Brassicaceae</taxon>
        <taxon>Arabideae</taxon>
        <taxon>Arabis</taxon>
    </lineage>
</organism>
<evidence type="ECO:0000313" key="3">
    <source>
        <dbReference type="Proteomes" id="UP000489600"/>
    </source>
</evidence>
<dbReference type="PROSITE" id="PS52045">
    <property type="entry name" value="NEPROSIN_PEP_CD"/>
    <property type="match status" value="1"/>
</dbReference>
<dbReference type="InterPro" id="IPR025521">
    <property type="entry name" value="Neprosin_propep"/>
</dbReference>
<keyword evidence="3" id="KW-1185">Reference proteome</keyword>
<dbReference type="PANTHER" id="PTHR31589">
    <property type="entry name" value="PROTEIN, PUTATIVE (DUF239)-RELATED-RELATED"/>
    <property type="match status" value="1"/>
</dbReference>
<evidence type="ECO:0000313" key="2">
    <source>
        <dbReference type="EMBL" id="VVB10318.1"/>
    </source>
</evidence>
<accession>A0A565C9H8</accession>
<proteinExistence type="predicted"/>
<protein>
    <recommendedName>
        <fullName evidence="1">Neprosin PEP catalytic domain-containing protein</fullName>
    </recommendedName>
</protein>